<dbReference type="Proteomes" id="UP001231616">
    <property type="component" value="Unassembled WGS sequence"/>
</dbReference>
<name>A0ABT9GUD6_9GAMM</name>
<dbReference type="InterPro" id="IPR029058">
    <property type="entry name" value="AB_hydrolase_fold"/>
</dbReference>
<evidence type="ECO:0000313" key="2">
    <source>
        <dbReference type="EMBL" id="MDP4534666.1"/>
    </source>
</evidence>
<dbReference type="Gene3D" id="3.40.50.1820">
    <property type="entry name" value="alpha/beta hydrolase"/>
    <property type="match status" value="1"/>
</dbReference>
<dbReference type="EMBL" id="JAUZVZ010000001">
    <property type="protein sequence ID" value="MDP4534666.1"/>
    <property type="molecule type" value="Genomic_DNA"/>
</dbReference>
<dbReference type="PANTHER" id="PTHR43798">
    <property type="entry name" value="MONOACYLGLYCEROL LIPASE"/>
    <property type="match status" value="1"/>
</dbReference>
<sequence length="291" mass="32359">MQYAHSFQVGGLTWAGLSHDESFADDKPPILCLHGWLDNAASFLPLAAKLSNEPLLALDFPGHGHSSHRSADAHYYFFDWVHDLVALCRQQQWQQLTVIGHSMGGMVATALAASFPELVAKLVLIDSLGFITTDENEVPAQLRRGIESRLARPAGRRPRYTTLQKAAEARHKQSDFSMQQALILAERGTERDQAGVSWRADMRLRHQSVYRMTMEQATALIRAVECPVLAILAEDGMFKTQPEKLLRNYQSIAVKQVLGGHHCHMTEAALVATLVATWLAEFCVECQTGID</sequence>
<dbReference type="PANTHER" id="PTHR43798:SF33">
    <property type="entry name" value="HYDROLASE, PUTATIVE (AFU_ORTHOLOGUE AFUA_2G14860)-RELATED"/>
    <property type="match status" value="1"/>
</dbReference>
<protein>
    <submittedName>
        <fullName evidence="2">Alpha/beta hydrolase</fullName>
    </submittedName>
</protein>
<accession>A0ABT9GUD6</accession>
<dbReference type="PRINTS" id="PR00111">
    <property type="entry name" value="ABHYDROLASE"/>
</dbReference>
<gene>
    <name evidence="2" type="ORF">Q3O60_00450</name>
</gene>
<dbReference type="GO" id="GO:0016787">
    <property type="term" value="F:hydrolase activity"/>
    <property type="evidence" value="ECO:0007669"/>
    <property type="project" value="UniProtKB-KW"/>
</dbReference>
<dbReference type="RefSeq" id="WP_305891936.1">
    <property type="nucleotide sequence ID" value="NZ_JAUZVZ010000001.1"/>
</dbReference>
<dbReference type="InterPro" id="IPR050266">
    <property type="entry name" value="AB_hydrolase_sf"/>
</dbReference>
<keyword evidence="2" id="KW-0378">Hydrolase</keyword>
<proteinExistence type="predicted"/>
<feature type="domain" description="AB hydrolase-1" evidence="1">
    <location>
        <begin position="28"/>
        <end position="163"/>
    </location>
</feature>
<evidence type="ECO:0000259" key="1">
    <source>
        <dbReference type="Pfam" id="PF00561"/>
    </source>
</evidence>
<evidence type="ECO:0000313" key="3">
    <source>
        <dbReference type="Proteomes" id="UP001231616"/>
    </source>
</evidence>
<organism evidence="2 3">
    <name type="scientific">Alkalimonas collagenimarina</name>
    <dbReference type="NCBI Taxonomy" id="400390"/>
    <lineage>
        <taxon>Bacteria</taxon>
        <taxon>Pseudomonadati</taxon>
        <taxon>Pseudomonadota</taxon>
        <taxon>Gammaproteobacteria</taxon>
        <taxon>Alkalimonas</taxon>
    </lineage>
</organism>
<dbReference type="Pfam" id="PF00561">
    <property type="entry name" value="Abhydrolase_1"/>
    <property type="match status" value="1"/>
</dbReference>
<dbReference type="InterPro" id="IPR000073">
    <property type="entry name" value="AB_hydrolase_1"/>
</dbReference>
<keyword evidence="3" id="KW-1185">Reference proteome</keyword>
<reference evidence="2 3" key="1">
    <citation type="submission" date="2023-08" db="EMBL/GenBank/DDBJ databases">
        <authorList>
            <person name="Joshi A."/>
            <person name="Thite S."/>
        </authorList>
    </citation>
    <scope>NUCLEOTIDE SEQUENCE [LARGE SCALE GENOMIC DNA]</scope>
    <source>
        <strain evidence="2 3">AC40</strain>
    </source>
</reference>
<dbReference type="SUPFAM" id="SSF53474">
    <property type="entry name" value="alpha/beta-Hydrolases"/>
    <property type="match status" value="1"/>
</dbReference>
<comment type="caution">
    <text evidence="2">The sequence shown here is derived from an EMBL/GenBank/DDBJ whole genome shotgun (WGS) entry which is preliminary data.</text>
</comment>